<reference evidence="2 3" key="1">
    <citation type="submission" date="2018-11" db="EMBL/GenBank/DDBJ databases">
        <authorList>
            <consortium name="Pathogen Informatics"/>
        </authorList>
    </citation>
    <scope>NUCLEOTIDE SEQUENCE [LARGE SCALE GENOMIC DNA]</scope>
    <source>
        <strain evidence="2 3">NCTC10913</strain>
    </source>
</reference>
<dbReference type="Proteomes" id="UP000277570">
    <property type="component" value="Unassembled WGS sequence"/>
</dbReference>
<dbReference type="EMBL" id="UYIN01000001">
    <property type="protein sequence ID" value="VDG69867.1"/>
    <property type="molecule type" value="Genomic_DNA"/>
</dbReference>
<protein>
    <submittedName>
        <fullName evidence="2">Glycosyltransferase</fullName>
    </submittedName>
</protein>
<dbReference type="PANTHER" id="PTHR22916">
    <property type="entry name" value="GLYCOSYLTRANSFERASE"/>
    <property type="match status" value="1"/>
</dbReference>
<dbReference type="InterPro" id="IPR001173">
    <property type="entry name" value="Glyco_trans_2-like"/>
</dbReference>
<dbReference type="PANTHER" id="PTHR22916:SF3">
    <property type="entry name" value="UDP-GLCNAC:BETAGAL BETA-1,3-N-ACETYLGLUCOSAMINYLTRANSFERASE-LIKE PROTEIN 1"/>
    <property type="match status" value="1"/>
</dbReference>
<feature type="domain" description="Glycosyltransferase 2-like" evidence="1">
    <location>
        <begin position="32"/>
        <end position="194"/>
    </location>
</feature>
<evidence type="ECO:0000313" key="2">
    <source>
        <dbReference type="EMBL" id="VDG69867.1"/>
    </source>
</evidence>
<dbReference type="RefSeq" id="WP_243122963.1">
    <property type="nucleotide sequence ID" value="NZ_UYIN01000001.1"/>
</dbReference>
<gene>
    <name evidence="2" type="ORF">NCTC10913_00502</name>
</gene>
<dbReference type="Pfam" id="PF00535">
    <property type="entry name" value="Glycos_transf_2"/>
    <property type="match status" value="1"/>
</dbReference>
<proteinExistence type="predicted"/>
<dbReference type="SUPFAM" id="SSF53448">
    <property type="entry name" value="Nucleotide-diphospho-sugar transferases"/>
    <property type="match status" value="1"/>
</dbReference>
<organism evidence="2 3">
    <name type="scientific">Clostridium carnis</name>
    <dbReference type="NCBI Taxonomy" id="1530"/>
    <lineage>
        <taxon>Bacteria</taxon>
        <taxon>Bacillati</taxon>
        <taxon>Bacillota</taxon>
        <taxon>Clostridia</taxon>
        <taxon>Eubacteriales</taxon>
        <taxon>Clostridiaceae</taxon>
        <taxon>Clostridium</taxon>
    </lineage>
</organism>
<dbReference type="InterPro" id="IPR029044">
    <property type="entry name" value="Nucleotide-diphossugar_trans"/>
</dbReference>
<keyword evidence="3" id="KW-1185">Reference proteome</keyword>
<evidence type="ECO:0000259" key="1">
    <source>
        <dbReference type="Pfam" id="PF00535"/>
    </source>
</evidence>
<comment type="caution">
    <text evidence="2">The sequence shown here is derived from an EMBL/GenBank/DDBJ whole genome shotgun (WGS) entry which is preliminary data.</text>
</comment>
<sequence length="344" mass="40681">MSIVNCQLSIVLMEYNNDINKNCIKESSPLVSILLAVYKPNEEWLVEQLVSLNEQTYENLELLIYDDCPEFPVNEEYFKKYITNFNYALIRGEKNRGSNMAFEELTQLGNGEFFAYCDQDDIWELEKIELMIDKFEEDVTLTYSDLCIIDENGIKKHNSLKDIRKRIVYKSGYDLANGLLMANFVTGCAMIVRKDIAIKAIPFEESLVHDQWIAIIAAINGKIQLIDRPLVRYRQHSSNQTGILKTVFDKDSYYEKRILFFLKRYESLRGRFKNNEELLRIIDNYLAWINARRNYFINKTFRDFLIMIKYRKFHKGSIFLEILLPIIPNNTFKRLIRILQKGFL</sequence>
<evidence type="ECO:0000313" key="3">
    <source>
        <dbReference type="Proteomes" id="UP000277570"/>
    </source>
</evidence>
<accession>A0ABY6SPT6</accession>
<dbReference type="Gene3D" id="3.90.550.10">
    <property type="entry name" value="Spore Coat Polysaccharide Biosynthesis Protein SpsA, Chain A"/>
    <property type="match status" value="1"/>
</dbReference>
<name>A0ABY6SPT6_9CLOT</name>